<dbReference type="Proteomes" id="UP000237347">
    <property type="component" value="Unassembled WGS sequence"/>
</dbReference>
<name>A0AAW0LS41_QUESU</name>
<keyword evidence="3" id="KW-1185">Reference proteome</keyword>
<proteinExistence type="predicted"/>
<dbReference type="Gene3D" id="1.10.510.10">
    <property type="entry name" value="Transferase(Phosphotransferase) domain 1"/>
    <property type="match status" value="1"/>
</dbReference>
<dbReference type="AlphaFoldDB" id="A0AAW0LS41"/>
<evidence type="ECO:0000313" key="3">
    <source>
        <dbReference type="Proteomes" id="UP000237347"/>
    </source>
</evidence>
<dbReference type="GO" id="GO:0016301">
    <property type="term" value="F:kinase activity"/>
    <property type="evidence" value="ECO:0007669"/>
    <property type="project" value="UniProtKB-KW"/>
</dbReference>
<evidence type="ECO:0000256" key="1">
    <source>
        <dbReference type="ARBA" id="ARBA00022729"/>
    </source>
</evidence>
<dbReference type="PANTHER" id="PTHR47976:SF105">
    <property type="entry name" value="RECEPTOR-LIKE SERINE_THREONINE-PROTEIN KINASE"/>
    <property type="match status" value="1"/>
</dbReference>
<keyword evidence="1" id="KW-0732">Signal</keyword>
<protein>
    <submittedName>
        <fullName evidence="2">G-type lectin s-receptor-like serine/threonine-protein kinase lecrk1</fullName>
    </submittedName>
</protein>
<evidence type="ECO:0000313" key="2">
    <source>
        <dbReference type="EMBL" id="KAK7853921.1"/>
    </source>
</evidence>
<accession>A0AAW0LS41</accession>
<dbReference type="InterPro" id="IPR051343">
    <property type="entry name" value="G-type_lectin_kinases/EP1-like"/>
</dbReference>
<dbReference type="InterPro" id="IPR011009">
    <property type="entry name" value="Kinase-like_dom_sf"/>
</dbReference>
<organism evidence="2 3">
    <name type="scientific">Quercus suber</name>
    <name type="common">Cork oak</name>
    <dbReference type="NCBI Taxonomy" id="58331"/>
    <lineage>
        <taxon>Eukaryota</taxon>
        <taxon>Viridiplantae</taxon>
        <taxon>Streptophyta</taxon>
        <taxon>Embryophyta</taxon>
        <taxon>Tracheophyta</taxon>
        <taxon>Spermatophyta</taxon>
        <taxon>Magnoliopsida</taxon>
        <taxon>eudicotyledons</taxon>
        <taxon>Gunneridae</taxon>
        <taxon>Pentapetalae</taxon>
        <taxon>rosids</taxon>
        <taxon>fabids</taxon>
        <taxon>Fagales</taxon>
        <taxon>Fagaceae</taxon>
        <taxon>Quercus</taxon>
    </lineage>
</organism>
<sequence length="134" mass="15303">LEEITTGFKENLGKGSFANVYTGVDVYSFRVMLLEISCCRRCVEIEIERVAILTEWACECYYQGKVERLVENNDEALSDLKWVKKLVMVAILCIQDVPSSRPSMREVIHMLEGIHEISTPPCPFLYSSTSEPDF</sequence>
<gene>
    <name evidence="2" type="primary">LECRK1_1</name>
    <name evidence="2" type="ORF">CFP56_034164</name>
</gene>
<dbReference type="EMBL" id="PKMF04000060">
    <property type="protein sequence ID" value="KAK7853921.1"/>
    <property type="molecule type" value="Genomic_DNA"/>
</dbReference>
<comment type="caution">
    <text evidence="2">The sequence shown here is derived from an EMBL/GenBank/DDBJ whole genome shotgun (WGS) entry which is preliminary data.</text>
</comment>
<reference evidence="2 3" key="1">
    <citation type="journal article" date="2018" name="Sci. Data">
        <title>The draft genome sequence of cork oak.</title>
        <authorList>
            <person name="Ramos A.M."/>
            <person name="Usie A."/>
            <person name="Barbosa P."/>
            <person name="Barros P.M."/>
            <person name="Capote T."/>
            <person name="Chaves I."/>
            <person name="Simoes F."/>
            <person name="Abreu I."/>
            <person name="Carrasquinho I."/>
            <person name="Faro C."/>
            <person name="Guimaraes J.B."/>
            <person name="Mendonca D."/>
            <person name="Nobrega F."/>
            <person name="Rodrigues L."/>
            <person name="Saibo N.J.M."/>
            <person name="Varela M.C."/>
            <person name="Egas C."/>
            <person name="Matos J."/>
            <person name="Miguel C.M."/>
            <person name="Oliveira M.M."/>
            <person name="Ricardo C.P."/>
            <person name="Goncalves S."/>
        </authorList>
    </citation>
    <scope>NUCLEOTIDE SEQUENCE [LARGE SCALE GENOMIC DNA]</scope>
    <source>
        <strain evidence="3">cv. HL8</strain>
    </source>
</reference>
<dbReference type="PANTHER" id="PTHR47976">
    <property type="entry name" value="G-TYPE LECTIN S-RECEPTOR-LIKE SERINE/THREONINE-PROTEIN KINASE SD2-5"/>
    <property type="match status" value="1"/>
</dbReference>
<feature type="non-terminal residue" evidence="2">
    <location>
        <position position="1"/>
    </location>
</feature>
<dbReference type="SUPFAM" id="SSF56112">
    <property type="entry name" value="Protein kinase-like (PK-like)"/>
    <property type="match status" value="1"/>
</dbReference>